<dbReference type="GO" id="GO:0008967">
    <property type="term" value="F:phosphoglycolate phosphatase activity"/>
    <property type="evidence" value="ECO:0007669"/>
    <property type="project" value="UniProtKB-EC"/>
</dbReference>
<dbReference type="AlphaFoldDB" id="A0AAW3ZUE3"/>
<protein>
    <recommendedName>
        <fullName evidence="4">phosphoglycolate phosphatase</fullName>
        <ecNumber evidence="4">3.1.3.18</ecNumber>
    </recommendedName>
</protein>
<dbReference type="Pfam" id="PF13419">
    <property type="entry name" value="HAD_2"/>
    <property type="match status" value="1"/>
</dbReference>
<reference evidence="5 6" key="1">
    <citation type="submission" date="2015-08" db="EMBL/GenBank/DDBJ databases">
        <title>Comparative genomics of the Campylobacter concisus group.</title>
        <authorList>
            <person name="Yee E."/>
            <person name="Chapman M.H."/>
            <person name="Huynh S."/>
            <person name="Bono J.L."/>
            <person name="On S.L."/>
            <person name="St Leger J."/>
            <person name="Foster G."/>
            <person name="Parker C.T."/>
            <person name="Miller W.G."/>
        </authorList>
    </citation>
    <scope>NUCLEOTIDE SEQUENCE [LARGE SCALE GENOMIC DNA]</scope>
    <source>
        <strain evidence="5 6">RM9337</strain>
    </source>
</reference>
<dbReference type="RefSeq" id="WP_170015461.1">
    <property type="nucleotide sequence ID" value="NZ_CP012545.1"/>
</dbReference>
<dbReference type="InterPro" id="IPR050155">
    <property type="entry name" value="HAD-like_hydrolase_sf"/>
</dbReference>
<dbReference type="Gene3D" id="1.10.150.240">
    <property type="entry name" value="Putative phosphatase, domain 2"/>
    <property type="match status" value="1"/>
</dbReference>
<evidence type="ECO:0000313" key="6">
    <source>
        <dbReference type="Proteomes" id="UP000650616"/>
    </source>
</evidence>
<comment type="pathway">
    <text evidence="2">Organic acid metabolism; glycolate biosynthesis; glycolate from 2-phosphoglycolate: step 1/1.</text>
</comment>
<dbReference type="SFLD" id="SFLDS00003">
    <property type="entry name" value="Haloacid_Dehalogenase"/>
    <property type="match status" value="1"/>
</dbReference>
<dbReference type="InterPro" id="IPR006439">
    <property type="entry name" value="HAD-SF_hydro_IA"/>
</dbReference>
<evidence type="ECO:0000256" key="4">
    <source>
        <dbReference type="ARBA" id="ARBA00013078"/>
    </source>
</evidence>
<evidence type="ECO:0000256" key="3">
    <source>
        <dbReference type="ARBA" id="ARBA00006171"/>
    </source>
</evidence>
<dbReference type="InterPro" id="IPR023214">
    <property type="entry name" value="HAD_sf"/>
</dbReference>
<dbReference type="GO" id="GO:0006281">
    <property type="term" value="P:DNA repair"/>
    <property type="evidence" value="ECO:0007669"/>
    <property type="project" value="TreeGrafter"/>
</dbReference>
<dbReference type="EMBL" id="LIWG01000002">
    <property type="protein sequence ID" value="MBE3607516.1"/>
    <property type="molecule type" value="Genomic_DNA"/>
</dbReference>
<keyword evidence="5" id="KW-0378">Hydrolase</keyword>
<dbReference type="NCBIfam" id="TIGR01549">
    <property type="entry name" value="HAD-SF-IA-v1"/>
    <property type="match status" value="1"/>
</dbReference>
<dbReference type="InterPro" id="IPR023198">
    <property type="entry name" value="PGP-like_dom2"/>
</dbReference>
<dbReference type="SUPFAM" id="SSF56784">
    <property type="entry name" value="HAD-like"/>
    <property type="match status" value="1"/>
</dbReference>
<comment type="similarity">
    <text evidence="3">Belongs to the HAD-like hydrolase superfamily. CbbY/CbbZ/Gph/YieH family.</text>
</comment>
<dbReference type="PANTHER" id="PTHR43434">
    <property type="entry name" value="PHOSPHOGLYCOLATE PHOSPHATASE"/>
    <property type="match status" value="1"/>
</dbReference>
<dbReference type="InterPro" id="IPR041492">
    <property type="entry name" value="HAD_2"/>
</dbReference>
<dbReference type="EC" id="3.1.3.18" evidence="4"/>
<organism evidence="5 6">
    <name type="scientific">Campylobacter californiensis</name>
    <dbReference type="NCBI Taxonomy" id="1032243"/>
    <lineage>
        <taxon>Bacteria</taxon>
        <taxon>Pseudomonadati</taxon>
        <taxon>Campylobacterota</taxon>
        <taxon>Epsilonproteobacteria</taxon>
        <taxon>Campylobacterales</taxon>
        <taxon>Campylobacteraceae</taxon>
        <taxon>Campylobacter</taxon>
    </lineage>
</organism>
<gene>
    <name evidence="5" type="ORF">CCAL9337_02075</name>
</gene>
<evidence type="ECO:0000256" key="1">
    <source>
        <dbReference type="ARBA" id="ARBA00000830"/>
    </source>
</evidence>
<name>A0AAW3ZUE3_9BACT</name>
<keyword evidence="6" id="KW-1185">Reference proteome</keyword>
<proteinExistence type="inferred from homology"/>
<dbReference type="PANTHER" id="PTHR43434:SF1">
    <property type="entry name" value="PHOSPHOGLYCOLATE PHOSPHATASE"/>
    <property type="match status" value="1"/>
</dbReference>
<sequence length="207" mass="23286">MKTIIFDMDGTIIDSSIAIEKTVNEVREQMNLAPLEADFIIKAINEPGRNLGLDFYSIDRPSASLKEGFEEKFKKYYDLYAVCYNGIDELLNLCKNENFKVVLASNAPQNTLEAILKKCEIYEIFDEIIGASEYIPQKPDPTMLLLACERVGASRAMFVGDSMKDELAAKNAKMPYMQVSWGFGKKSQSAEFNASSIKEAWALISEF</sequence>
<dbReference type="Proteomes" id="UP000650616">
    <property type="component" value="Unassembled WGS sequence"/>
</dbReference>
<comment type="caution">
    <text evidence="5">The sequence shown here is derived from an EMBL/GenBank/DDBJ whole genome shotgun (WGS) entry which is preliminary data.</text>
</comment>
<evidence type="ECO:0000313" key="5">
    <source>
        <dbReference type="EMBL" id="MBE3607516.1"/>
    </source>
</evidence>
<accession>A0AAW3ZUE3</accession>
<dbReference type="GO" id="GO:0005829">
    <property type="term" value="C:cytosol"/>
    <property type="evidence" value="ECO:0007669"/>
    <property type="project" value="TreeGrafter"/>
</dbReference>
<dbReference type="PRINTS" id="PR00413">
    <property type="entry name" value="HADHALOGNASE"/>
</dbReference>
<dbReference type="SFLD" id="SFLDG01135">
    <property type="entry name" value="C1.5.6:_HAD__Beta-PGM__Phospha"/>
    <property type="match status" value="1"/>
</dbReference>
<dbReference type="InterPro" id="IPR036412">
    <property type="entry name" value="HAD-like_sf"/>
</dbReference>
<dbReference type="SFLD" id="SFLDG01129">
    <property type="entry name" value="C1.5:_HAD__Beta-PGM__Phosphata"/>
    <property type="match status" value="1"/>
</dbReference>
<dbReference type="Gene3D" id="3.40.50.1000">
    <property type="entry name" value="HAD superfamily/HAD-like"/>
    <property type="match status" value="1"/>
</dbReference>
<comment type="catalytic activity">
    <reaction evidence="1">
        <text>2-phosphoglycolate + H2O = glycolate + phosphate</text>
        <dbReference type="Rhea" id="RHEA:14369"/>
        <dbReference type="ChEBI" id="CHEBI:15377"/>
        <dbReference type="ChEBI" id="CHEBI:29805"/>
        <dbReference type="ChEBI" id="CHEBI:43474"/>
        <dbReference type="ChEBI" id="CHEBI:58033"/>
        <dbReference type="EC" id="3.1.3.18"/>
    </reaction>
</comment>
<evidence type="ECO:0000256" key="2">
    <source>
        <dbReference type="ARBA" id="ARBA00004818"/>
    </source>
</evidence>